<evidence type="ECO:0000313" key="2">
    <source>
        <dbReference type="EMBL" id="EAS05937.2"/>
    </source>
</evidence>
<evidence type="ECO:0000256" key="1">
    <source>
        <dbReference type="SAM" id="Phobius"/>
    </source>
</evidence>
<dbReference type="Gene3D" id="3.30.565.10">
    <property type="entry name" value="Histidine kinase-like ATPase, C-terminal domain"/>
    <property type="match status" value="1"/>
</dbReference>
<reference evidence="3" key="1">
    <citation type="journal article" date="2006" name="PLoS Biol.">
        <title>Macronuclear genome sequence of the ciliate Tetrahymena thermophila, a model eukaryote.</title>
        <authorList>
            <person name="Eisen J.A."/>
            <person name="Coyne R.S."/>
            <person name="Wu M."/>
            <person name="Wu D."/>
            <person name="Thiagarajan M."/>
            <person name="Wortman J.R."/>
            <person name="Badger J.H."/>
            <person name="Ren Q."/>
            <person name="Amedeo P."/>
            <person name="Jones K.M."/>
            <person name="Tallon L.J."/>
            <person name="Delcher A.L."/>
            <person name="Salzberg S.L."/>
            <person name="Silva J.C."/>
            <person name="Haas B.J."/>
            <person name="Majoros W.H."/>
            <person name="Farzad M."/>
            <person name="Carlton J.M."/>
            <person name="Smith R.K. Jr."/>
            <person name="Garg J."/>
            <person name="Pearlman R.E."/>
            <person name="Karrer K.M."/>
            <person name="Sun L."/>
            <person name="Manning G."/>
            <person name="Elde N.C."/>
            <person name="Turkewitz A.P."/>
            <person name="Asai D.J."/>
            <person name="Wilkes D.E."/>
            <person name="Wang Y."/>
            <person name="Cai H."/>
            <person name="Collins K."/>
            <person name="Stewart B.A."/>
            <person name="Lee S.R."/>
            <person name="Wilamowska K."/>
            <person name="Weinberg Z."/>
            <person name="Ruzzo W.L."/>
            <person name="Wloga D."/>
            <person name="Gaertig J."/>
            <person name="Frankel J."/>
            <person name="Tsao C.-C."/>
            <person name="Gorovsky M.A."/>
            <person name="Keeling P.J."/>
            <person name="Waller R.F."/>
            <person name="Patron N.J."/>
            <person name="Cherry J.M."/>
            <person name="Stover N.A."/>
            <person name="Krieger C.J."/>
            <person name="del Toro C."/>
            <person name="Ryder H.F."/>
            <person name="Williamson S.C."/>
            <person name="Barbeau R.A."/>
            <person name="Hamilton E.P."/>
            <person name="Orias E."/>
        </authorList>
    </citation>
    <scope>NUCLEOTIDE SEQUENCE [LARGE SCALE GENOMIC DNA]</scope>
    <source>
        <strain evidence="3">SB210</strain>
    </source>
</reference>
<organism evidence="2 3">
    <name type="scientific">Tetrahymena thermophila (strain SB210)</name>
    <dbReference type="NCBI Taxonomy" id="312017"/>
    <lineage>
        <taxon>Eukaryota</taxon>
        <taxon>Sar</taxon>
        <taxon>Alveolata</taxon>
        <taxon>Ciliophora</taxon>
        <taxon>Intramacronucleata</taxon>
        <taxon>Oligohymenophorea</taxon>
        <taxon>Hymenostomatida</taxon>
        <taxon>Tetrahymenina</taxon>
        <taxon>Tetrahymenidae</taxon>
        <taxon>Tetrahymena</taxon>
    </lineage>
</organism>
<dbReference type="SUPFAM" id="SSF55874">
    <property type="entry name" value="ATPase domain of HSP90 chaperone/DNA topoisomerase II/histidine kinase"/>
    <property type="match status" value="2"/>
</dbReference>
<dbReference type="HOGENOM" id="CLU_278562_0_0_1"/>
<dbReference type="EMBL" id="GG662316">
    <property type="protein sequence ID" value="EAS05937.2"/>
    <property type="molecule type" value="Genomic_DNA"/>
</dbReference>
<dbReference type="InParanoid" id="Q24DQ3"/>
<keyword evidence="3" id="KW-1185">Reference proteome</keyword>
<protein>
    <submittedName>
        <fullName evidence="2">Transmembrane protein, putative</fullName>
    </submittedName>
</protein>
<dbReference type="Proteomes" id="UP000009168">
    <property type="component" value="Unassembled WGS sequence"/>
</dbReference>
<dbReference type="OrthoDB" id="303113at2759"/>
<feature type="transmembrane region" description="Helical" evidence="1">
    <location>
        <begin position="23"/>
        <end position="41"/>
    </location>
</feature>
<dbReference type="GeneID" id="7837152"/>
<dbReference type="AlphaFoldDB" id="Q24DQ3"/>
<dbReference type="InterPro" id="IPR036890">
    <property type="entry name" value="HATPase_C_sf"/>
</dbReference>
<accession>Q24DQ3</accession>
<feature type="transmembrane region" description="Helical" evidence="1">
    <location>
        <begin position="48"/>
        <end position="65"/>
    </location>
</feature>
<keyword evidence="1" id="KW-0472">Membrane</keyword>
<dbReference type="RefSeq" id="XP_001026182.2">
    <property type="nucleotide sequence ID" value="XM_001026182.2"/>
</dbReference>
<evidence type="ECO:0000313" key="3">
    <source>
        <dbReference type="Proteomes" id="UP000009168"/>
    </source>
</evidence>
<proteinExistence type="predicted"/>
<dbReference type="KEGG" id="tet:TTHERM_00790840"/>
<name>Q24DQ3_TETTS</name>
<sequence>MFSIGMAVQMKVYGTNLGIDDQGFLFFYGCVIYTLQITLSYLNASLKLNFAQVLISFGLCFWVLWSPNFYFLKYQFGASQLFVLFMQYTTQKNQRENFLLRDSEREWSKIVKKVVNSSIITVKYDQKNNQLKLDMINDQTKKILNLSNSEDFKSFSRKTIVFDRFQDYQEDDPNSSFEERNKAFSLLEINKQTQKNTLENRIISTIKQYISYKINNNDQEQNQVEYSPEIIKKPTRMSVFTPTSQFNPEKKVADLFYAVYKTDDNQEEKRISIKATAYQNQTEYHCCLVINEETNRLKTQCLEKINQSLQSSLFEFCIYTGDKLQNIMKNISKESIIRANISQCFNFLYNYKDHANTIKNQFKMKFDNFNISQQSLEQIENQIYLRYLNKIDEIQLKFQLINCNHDTQITTYTDQFLQCLMNLIENSIKFQQNNIKCSSYNQNSCRTQISLNEINSNRHLKSRKYSPSFSPRFLKQINFQEEEKQEQANLNINELLSQNSNSKGNEIIISLELIEGDNEKSNIFKVTVQDSGKGMSINKIQQTLEIIGTKSPAFNFNYQSYKQIGWKVNHQIIGKLGPFYNFFVLSEINKGLVFHFYIFQDVDILLNKDFKQLKLFQNQLFQKYLEESKKTYYHIDNIQELRQSISNQNFSPINRLSSVTNQYQNRPSLFSQFPGNIDQQLNDTISISSEKMQKTLNSPKNLDYQMSKIYTIDKIPTLKNKYVIRDQNCI</sequence>
<gene>
    <name evidence="2" type="ORF">TTHERM_00790840</name>
</gene>
<keyword evidence="1 2" id="KW-0812">Transmembrane</keyword>
<keyword evidence="1" id="KW-1133">Transmembrane helix</keyword>